<sequence>MQVTKNSVKITLHTEIADQNDQQVTDVKAIADLFERDQQTILTFKEQIADQPDVRTMITITNQRVTIKRSGGVEMNQQFKVNQTTETVYRHAYGAIRIETATESVQYTPLSTTNVGRLKINYTTKLDGEALRNHKLALTIEEDLT</sequence>
<accession>A0A1H8MZL0</accession>
<dbReference type="InterPro" id="IPR012674">
    <property type="entry name" value="Calycin"/>
</dbReference>
<protein>
    <submittedName>
        <fullName evidence="1">Uncharacterized beta-barrel protein YwiB, DUF1934 family</fullName>
    </submittedName>
</protein>
<dbReference type="Proteomes" id="UP000199300">
    <property type="component" value="Unassembled WGS sequence"/>
</dbReference>
<gene>
    <name evidence="1" type="ORF">SAMN04488134_10563</name>
</gene>
<proteinExistence type="predicted"/>
<dbReference type="AlphaFoldDB" id="A0A1H8MZL0"/>
<evidence type="ECO:0000313" key="1">
    <source>
        <dbReference type="EMBL" id="SEO22703.1"/>
    </source>
</evidence>
<evidence type="ECO:0000313" key="2">
    <source>
        <dbReference type="Proteomes" id="UP000199300"/>
    </source>
</evidence>
<dbReference type="SUPFAM" id="SSF50814">
    <property type="entry name" value="Lipocalins"/>
    <property type="match status" value="1"/>
</dbReference>
<organism evidence="1 2">
    <name type="scientific">Amphibacillus marinus</name>
    <dbReference type="NCBI Taxonomy" id="872970"/>
    <lineage>
        <taxon>Bacteria</taxon>
        <taxon>Bacillati</taxon>
        <taxon>Bacillota</taxon>
        <taxon>Bacilli</taxon>
        <taxon>Bacillales</taxon>
        <taxon>Bacillaceae</taxon>
        <taxon>Amphibacillus</taxon>
    </lineage>
</organism>
<dbReference type="Pfam" id="PF09148">
    <property type="entry name" value="DUF1934"/>
    <property type="match status" value="1"/>
</dbReference>
<dbReference type="EMBL" id="FODJ01000005">
    <property type="protein sequence ID" value="SEO22703.1"/>
    <property type="molecule type" value="Genomic_DNA"/>
</dbReference>
<dbReference type="InterPro" id="IPR015231">
    <property type="entry name" value="DUF1934"/>
</dbReference>
<dbReference type="Gene3D" id="2.40.128.20">
    <property type="match status" value="1"/>
</dbReference>
<dbReference type="RefSeq" id="WP_177178257.1">
    <property type="nucleotide sequence ID" value="NZ_FODJ01000005.1"/>
</dbReference>
<name>A0A1H8MZL0_9BACI</name>
<reference evidence="1 2" key="1">
    <citation type="submission" date="2016-10" db="EMBL/GenBank/DDBJ databases">
        <authorList>
            <person name="de Groot N.N."/>
        </authorList>
    </citation>
    <scope>NUCLEOTIDE SEQUENCE [LARGE SCALE GENOMIC DNA]</scope>
    <source>
        <strain evidence="1 2">CGMCC 1.10434</strain>
    </source>
</reference>
<keyword evidence="2" id="KW-1185">Reference proteome</keyword>
<dbReference type="STRING" id="872970.SAMN04488134_10563"/>